<evidence type="ECO:0000256" key="2">
    <source>
        <dbReference type="SAM" id="Phobius"/>
    </source>
</evidence>
<evidence type="ECO:0000313" key="3">
    <source>
        <dbReference type="EMBL" id="KXT01986.1"/>
    </source>
</evidence>
<dbReference type="OrthoDB" id="10595544at2759"/>
<dbReference type="EMBL" id="LFZN01000047">
    <property type="protein sequence ID" value="KXT01986.1"/>
    <property type="molecule type" value="Genomic_DNA"/>
</dbReference>
<sequence length="126" mass="13833">MVIFAARKLESGVKRLLGPSRRLTFDRHNSRGMSGDGNINTERNGHAVVECELFTPAVRSLSSIPTPHLTNTTTTIPTTSTPTPPTTNKMPEPASTLALVIFFAYVVWLLSVIEKPDHGLFGWTDK</sequence>
<dbReference type="AlphaFoldDB" id="A0A139HHU2"/>
<feature type="region of interest" description="Disordered" evidence="1">
    <location>
        <begin position="64"/>
        <end position="88"/>
    </location>
</feature>
<protein>
    <submittedName>
        <fullName evidence="3">Uncharacterized protein</fullName>
    </submittedName>
</protein>
<accession>A0A139HHU2</accession>
<evidence type="ECO:0000313" key="4">
    <source>
        <dbReference type="Proteomes" id="UP000070133"/>
    </source>
</evidence>
<keyword evidence="2" id="KW-1133">Transmembrane helix</keyword>
<proteinExistence type="predicted"/>
<dbReference type="Proteomes" id="UP000070133">
    <property type="component" value="Unassembled WGS sequence"/>
</dbReference>
<reference evidence="3 4" key="1">
    <citation type="submission" date="2015-07" db="EMBL/GenBank/DDBJ databases">
        <title>Comparative genomics of the Sigatoka disease complex on banana suggests a link between parallel evolutionary changes in Pseudocercospora fijiensis and Pseudocercospora eumusae and increased virulence on the banana host.</title>
        <authorList>
            <person name="Chang T.-C."/>
            <person name="Salvucci A."/>
            <person name="Crous P.W."/>
            <person name="Stergiopoulos I."/>
        </authorList>
    </citation>
    <scope>NUCLEOTIDE SEQUENCE [LARGE SCALE GENOMIC DNA]</scope>
    <source>
        <strain evidence="3 4">CBS 114824</strain>
    </source>
</reference>
<name>A0A139HHU2_9PEZI</name>
<gene>
    <name evidence="3" type="ORF">AC578_6510</name>
</gene>
<evidence type="ECO:0000256" key="1">
    <source>
        <dbReference type="SAM" id="MobiDB-lite"/>
    </source>
</evidence>
<keyword evidence="4" id="KW-1185">Reference proteome</keyword>
<keyword evidence="2" id="KW-0812">Transmembrane</keyword>
<feature type="transmembrane region" description="Helical" evidence="2">
    <location>
        <begin position="94"/>
        <end position="113"/>
    </location>
</feature>
<keyword evidence="2" id="KW-0472">Membrane</keyword>
<comment type="caution">
    <text evidence="3">The sequence shown here is derived from an EMBL/GenBank/DDBJ whole genome shotgun (WGS) entry which is preliminary data.</text>
</comment>
<organism evidence="3 4">
    <name type="scientific">Pseudocercospora eumusae</name>
    <dbReference type="NCBI Taxonomy" id="321146"/>
    <lineage>
        <taxon>Eukaryota</taxon>
        <taxon>Fungi</taxon>
        <taxon>Dikarya</taxon>
        <taxon>Ascomycota</taxon>
        <taxon>Pezizomycotina</taxon>
        <taxon>Dothideomycetes</taxon>
        <taxon>Dothideomycetidae</taxon>
        <taxon>Mycosphaerellales</taxon>
        <taxon>Mycosphaerellaceae</taxon>
        <taxon>Pseudocercospora</taxon>
    </lineage>
</organism>
<feature type="compositionally biased region" description="Low complexity" evidence="1">
    <location>
        <begin position="65"/>
        <end position="81"/>
    </location>
</feature>